<dbReference type="KEGG" id="tpav:HRQ91_07695"/>
<dbReference type="PANTHER" id="PTHR30465:SF0">
    <property type="entry name" value="OLIGOPEPTIDE TRANSPORT SYSTEM PERMEASE PROTEIN APPB"/>
    <property type="match status" value="1"/>
</dbReference>
<comment type="similarity">
    <text evidence="7">Belongs to the binding-protein-dependent transport system permease family.</text>
</comment>
<dbReference type="RefSeq" id="WP_210118271.1">
    <property type="nucleotide sequence ID" value="NZ_CP054142.1"/>
</dbReference>
<evidence type="ECO:0000259" key="9">
    <source>
        <dbReference type="PROSITE" id="PS50928"/>
    </source>
</evidence>
<dbReference type="SUPFAM" id="SSF161098">
    <property type="entry name" value="MetI-like"/>
    <property type="match status" value="1"/>
</dbReference>
<evidence type="ECO:0000313" key="10">
    <source>
        <dbReference type="EMBL" id="QTQ11475.1"/>
    </source>
</evidence>
<keyword evidence="12" id="KW-1185">Reference proteome</keyword>
<feature type="transmembrane region" description="Helical" evidence="7">
    <location>
        <begin position="31"/>
        <end position="54"/>
    </location>
</feature>
<evidence type="ECO:0000256" key="1">
    <source>
        <dbReference type="ARBA" id="ARBA00004651"/>
    </source>
</evidence>
<keyword evidence="6 7" id="KW-0472">Membrane</keyword>
<proteinExistence type="inferred from homology"/>
<accession>A0A975F496</accession>
<evidence type="ECO:0000256" key="7">
    <source>
        <dbReference type="RuleBase" id="RU363032"/>
    </source>
</evidence>
<name>A0A975F496_9SPIR</name>
<evidence type="ECO:0000256" key="4">
    <source>
        <dbReference type="ARBA" id="ARBA00022692"/>
    </source>
</evidence>
<gene>
    <name evidence="10" type="ORF">HRI96_04225</name>
    <name evidence="11" type="ORF">HRQ91_07695</name>
</gene>
<reference evidence="11 12" key="2">
    <citation type="journal article" date="2021" name="Microbiol. Resour. Announc.">
        <title>Complete Genome Sequences of Three Human Oral Treponema parvum Isolates.</title>
        <authorList>
            <person name="Zeng H."/>
            <person name="Watt R.M."/>
        </authorList>
    </citation>
    <scope>NUCLEOTIDE SEQUENCE [LARGE SCALE GENOMIC DNA]</scope>
    <source>
        <strain evidence="11 12">ATCC 700770</strain>
        <strain evidence="10">ATCC 700773</strain>
    </source>
</reference>
<feature type="domain" description="ABC transmembrane type-1" evidence="9">
    <location>
        <begin position="161"/>
        <end position="371"/>
    </location>
</feature>
<organism evidence="11 12">
    <name type="scientific">Treponema parvum</name>
    <dbReference type="NCBI Taxonomy" id="138851"/>
    <lineage>
        <taxon>Bacteria</taxon>
        <taxon>Pseudomonadati</taxon>
        <taxon>Spirochaetota</taxon>
        <taxon>Spirochaetia</taxon>
        <taxon>Spirochaetales</taxon>
        <taxon>Treponemataceae</taxon>
        <taxon>Treponema</taxon>
    </lineage>
</organism>
<dbReference type="Pfam" id="PF00528">
    <property type="entry name" value="BPD_transp_1"/>
    <property type="match status" value="1"/>
</dbReference>
<dbReference type="PROSITE" id="PS50928">
    <property type="entry name" value="ABC_TM1"/>
    <property type="match status" value="1"/>
</dbReference>
<dbReference type="Proteomes" id="UP000671995">
    <property type="component" value="Chromosome"/>
</dbReference>
<evidence type="ECO:0000313" key="12">
    <source>
        <dbReference type="Proteomes" id="UP000671908"/>
    </source>
</evidence>
<dbReference type="CDD" id="cd06261">
    <property type="entry name" value="TM_PBP2"/>
    <property type="match status" value="1"/>
</dbReference>
<dbReference type="InterPro" id="IPR000515">
    <property type="entry name" value="MetI-like"/>
</dbReference>
<dbReference type="GO" id="GO:0055085">
    <property type="term" value="P:transmembrane transport"/>
    <property type="evidence" value="ECO:0007669"/>
    <property type="project" value="InterPro"/>
</dbReference>
<dbReference type="EMBL" id="CP054142">
    <property type="protein sequence ID" value="QTQ14344.1"/>
    <property type="molecule type" value="Genomic_DNA"/>
</dbReference>
<feature type="transmembrane region" description="Helical" evidence="7">
    <location>
        <begin position="248"/>
        <end position="271"/>
    </location>
</feature>
<evidence type="ECO:0000256" key="5">
    <source>
        <dbReference type="ARBA" id="ARBA00022989"/>
    </source>
</evidence>
<dbReference type="Proteomes" id="UP000671908">
    <property type="component" value="Chromosome"/>
</dbReference>
<keyword evidence="5 7" id="KW-1133">Transmembrane helix</keyword>
<dbReference type="GO" id="GO:0005886">
    <property type="term" value="C:plasma membrane"/>
    <property type="evidence" value="ECO:0007669"/>
    <property type="project" value="UniProtKB-SubCell"/>
</dbReference>
<feature type="transmembrane region" description="Helical" evidence="7">
    <location>
        <begin position="198"/>
        <end position="228"/>
    </location>
</feature>
<reference evidence="11" key="1">
    <citation type="submission" date="2020-05" db="EMBL/GenBank/DDBJ databases">
        <authorList>
            <person name="Zeng H."/>
            <person name="Chan Y.K."/>
            <person name="Watt R.M."/>
        </authorList>
    </citation>
    <scope>NUCLEOTIDE SEQUENCE</scope>
    <source>
        <strain evidence="11">ATCC 700770</strain>
        <strain evidence="10">ATCC 700773</strain>
    </source>
</reference>
<sequence length="388" mass="42455">MKALITIKRILFFACGAAISPWRKFKKRMPLSAFIVGRFFTMITMLFLLGFAMFGLMELAPGDIVDQLMTQQLMAAASGSPGGSGGSAGLAGQGTASGSARTSLPSAFKEDQYSVTRRELGLDRPFYEQYFLWLERVIVRHDLGISLISRAPVSFLIRTRIINSVILNMISLVFITAFSFLLGVYFSSKAGTKIDVAAAFFALFFHAFPGILLLILLQLFASISGLFPVTAYPDFPFSEAPGKFVFSYGYHVFLPLLASFLGGIGGTMRMIRATMLDQMGMPYIMALRARGISEARVYLCHAFRNTLNPYITGSANLIAGLFSGSLVLEIIFAYPGIGRLMYEAVLQEDINLVLANSMFISFLVLAGMIISDILLALVDPRIRYAGAA</sequence>
<feature type="transmembrane region" description="Helical" evidence="7">
    <location>
        <begin position="317"/>
        <end position="337"/>
    </location>
</feature>
<evidence type="ECO:0000256" key="8">
    <source>
        <dbReference type="SAM" id="MobiDB-lite"/>
    </source>
</evidence>
<keyword evidence="2 7" id="KW-0813">Transport</keyword>
<keyword evidence="3" id="KW-1003">Cell membrane</keyword>
<dbReference type="InterPro" id="IPR035906">
    <property type="entry name" value="MetI-like_sf"/>
</dbReference>
<evidence type="ECO:0000313" key="11">
    <source>
        <dbReference type="EMBL" id="QTQ14344.1"/>
    </source>
</evidence>
<dbReference type="AlphaFoldDB" id="A0A975F496"/>
<feature type="region of interest" description="Disordered" evidence="8">
    <location>
        <begin position="84"/>
        <end position="103"/>
    </location>
</feature>
<keyword evidence="4 7" id="KW-0812">Transmembrane</keyword>
<dbReference type="PANTHER" id="PTHR30465">
    <property type="entry name" value="INNER MEMBRANE ABC TRANSPORTER"/>
    <property type="match status" value="1"/>
</dbReference>
<dbReference type="EMBL" id="CP054257">
    <property type="protein sequence ID" value="QTQ11475.1"/>
    <property type="molecule type" value="Genomic_DNA"/>
</dbReference>
<evidence type="ECO:0000256" key="3">
    <source>
        <dbReference type="ARBA" id="ARBA00022475"/>
    </source>
</evidence>
<feature type="transmembrane region" description="Helical" evidence="7">
    <location>
        <begin position="165"/>
        <end position="186"/>
    </location>
</feature>
<comment type="subcellular location">
    <subcellularLocation>
        <location evidence="1 7">Cell membrane</location>
        <topology evidence="1 7">Multi-pass membrane protein</topology>
    </subcellularLocation>
</comment>
<evidence type="ECO:0000256" key="2">
    <source>
        <dbReference type="ARBA" id="ARBA00022448"/>
    </source>
</evidence>
<dbReference type="Gene3D" id="1.10.3720.10">
    <property type="entry name" value="MetI-like"/>
    <property type="match status" value="1"/>
</dbReference>
<feature type="transmembrane region" description="Helical" evidence="7">
    <location>
        <begin position="357"/>
        <end position="378"/>
    </location>
</feature>
<protein>
    <submittedName>
        <fullName evidence="11">ABC transporter permease</fullName>
    </submittedName>
</protein>
<evidence type="ECO:0000256" key="6">
    <source>
        <dbReference type="ARBA" id="ARBA00023136"/>
    </source>
</evidence>